<dbReference type="STRING" id="1121409.SAMN02745124_03756"/>
<dbReference type="EMBL" id="FQXS01000030">
    <property type="protein sequence ID" value="SHI08489.1"/>
    <property type="molecule type" value="Genomic_DNA"/>
</dbReference>
<dbReference type="Proteomes" id="UP000184139">
    <property type="component" value="Unassembled WGS sequence"/>
</dbReference>
<keyword evidence="3" id="KW-1185">Reference proteome</keyword>
<evidence type="ECO:0000313" key="3">
    <source>
        <dbReference type="Proteomes" id="UP000184139"/>
    </source>
</evidence>
<dbReference type="RefSeq" id="WP_073378510.1">
    <property type="nucleotide sequence ID" value="NZ_FQXS01000030.1"/>
</dbReference>
<evidence type="ECO:0000313" key="2">
    <source>
        <dbReference type="EMBL" id="SHI08489.1"/>
    </source>
</evidence>
<reference evidence="2 3" key="1">
    <citation type="submission" date="2016-11" db="EMBL/GenBank/DDBJ databases">
        <authorList>
            <person name="Jaros S."/>
            <person name="Januszkiewicz K."/>
            <person name="Wedrychowicz H."/>
        </authorList>
    </citation>
    <scope>NUCLEOTIDE SEQUENCE [LARGE SCALE GENOMIC DNA]</scope>
    <source>
        <strain evidence="2 3">DSM 9705</strain>
    </source>
</reference>
<accession>A0A1M5Y986</accession>
<dbReference type="AlphaFoldDB" id="A0A1M5Y986"/>
<dbReference type="InterPro" id="IPR041215">
    <property type="entry name" value="FlgO_dom"/>
</dbReference>
<dbReference type="Pfam" id="PF17680">
    <property type="entry name" value="FlgO"/>
    <property type="match status" value="1"/>
</dbReference>
<proteinExistence type="predicted"/>
<sequence length="221" mass="24738">MSHQSSFAFSRQQEYRGVMMLPLFLLTLLLLSGCAAFNETRLESSLGRDVDLVDFANEIADDLISQAFPPLLPRQPQLPVLTTTFVDNNELERTSHFGRVLQENLAARLVQLGYTVKEIKLRPDLVIQPKSGETILSRQLSLLKESQPAQAILVGTTSMAQRTMYISARLINPNDATIIAARSYRLYMDKNVLAMFGLKTADGGGEFIKEPSEPLINQLFY</sequence>
<feature type="domain" description="FlgO" evidence="1">
    <location>
        <begin position="58"/>
        <end position="189"/>
    </location>
</feature>
<organism evidence="2 3">
    <name type="scientific">Desulfofustis glycolicus DSM 9705</name>
    <dbReference type="NCBI Taxonomy" id="1121409"/>
    <lineage>
        <taxon>Bacteria</taxon>
        <taxon>Pseudomonadati</taxon>
        <taxon>Thermodesulfobacteriota</taxon>
        <taxon>Desulfobulbia</taxon>
        <taxon>Desulfobulbales</taxon>
        <taxon>Desulfocapsaceae</taxon>
        <taxon>Desulfofustis</taxon>
    </lineage>
</organism>
<protein>
    <recommendedName>
        <fullName evidence="1">FlgO domain-containing protein</fullName>
    </recommendedName>
</protein>
<name>A0A1M5Y986_9BACT</name>
<dbReference type="OrthoDB" id="5431215at2"/>
<gene>
    <name evidence="2" type="ORF">SAMN02745124_03756</name>
</gene>
<evidence type="ECO:0000259" key="1">
    <source>
        <dbReference type="Pfam" id="PF17680"/>
    </source>
</evidence>